<dbReference type="NCBIfam" id="TIGR00229">
    <property type="entry name" value="sensory_box"/>
    <property type="match status" value="1"/>
</dbReference>
<dbReference type="InterPro" id="IPR003018">
    <property type="entry name" value="GAF"/>
</dbReference>
<dbReference type="PANTHER" id="PTHR43156:SF2">
    <property type="entry name" value="STAGE II SPORULATION PROTEIN E"/>
    <property type="match status" value="1"/>
</dbReference>
<dbReference type="EMBL" id="JACIBU010000001">
    <property type="protein sequence ID" value="MBB3674681.1"/>
    <property type="molecule type" value="Genomic_DNA"/>
</dbReference>
<comment type="caution">
    <text evidence="3">The sequence shown here is derived from an EMBL/GenBank/DDBJ whole genome shotgun (WGS) entry which is preliminary data.</text>
</comment>
<evidence type="ECO:0000259" key="2">
    <source>
        <dbReference type="PROSITE" id="PS50112"/>
    </source>
</evidence>
<accession>A0A839Y264</accession>
<dbReference type="InterPro" id="IPR029016">
    <property type="entry name" value="GAF-like_dom_sf"/>
</dbReference>
<dbReference type="InterPro" id="IPR000014">
    <property type="entry name" value="PAS"/>
</dbReference>
<dbReference type="Pfam" id="PF13185">
    <property type="entry name" value="GAF_2"/>
    <property type="match status" value="1"/>
</dbReference>
<gene>
    <name evidence="3" type="ORF">FHX36_000416</name>
</gene>
<dbReference type="SMART" id="SM00091">
    <property type="entry name" value="PAS"/>
    <property type="match status" value="1"/>
</dbReference>
<dbReference type="InterPro" id="IPR036457">
    <property type="entry name" value="PPM-type-like_dom_sf"/>
</dbReference>
<dbReference type="Pfam" id="PF08448">
    <property type="entry name" value="PAS_4"/>
    <property type="match status" value="1"/>
</dbReference>
<reference evidence="3 4" key="1">
    <citation type="submission" date="2020-08" db="EMBL/GenBank/DDBJ databases">
        <title>Sequencing the genomes of 1000 actinobacteria strains.</title>
        <authorList>
            <person name="Klenk H.-P."/>
        </authorList>
    </citation>
    <scope>NUCLEOTIDE SEQUENCE [LARGE SCALE GENOMIC DNA]</scope>
    <source>
        <strain evidence="3 4">DSM 16678</strain>
    </source>
</reference>
<dbReference type="SMART" id="SM00065">
    <property type="entry name" value="GAF"/>
    <property type="match status" value="1"/>
</dbReference>
<dbReference type="Gene3D" id="3.30.450.20">
    <property type="entry name" value="PAS domain"/>
    <property type="match status" value="1"/>
</dbReference>
<dbReference type="AlphaFoldDB" id="A0A839Y264"/>
<dbReference type="InterPro" id="IPR013656">
    <property type="entry name" value="PAS_4"/>
</dbReference>
<dbReference type="SUPFAM" id="SSF81606">
    <property type="entry name" value="PP2C-like"/>
    <property type="match status" value="1"/>
</dbReference>
<dbReference type="Gene3D" id="3.60.40.10">
    <property type="entry name" value="PPM-type phosphatase domain"/>
    <property type="match status" value="1"/>
</dbReference>
<proteinExistence type="predicted"/>
<dbReference type="SUPFAM" id="SSF55781">
    <property type="entry name" value="GAF domain-like"/>
    <property type="match status" value="1"/>
</dbReference>
<dbReference type="Gene3D" id="3.30.450.40">
    <property type="match status" value="1"/>
</dbReference>
<evidence type="ECO:0000313" key="4">
    <source>
        <dbReference type="Proteomes" id="UP000580718"/>
    </source>
</evidence>
<dbReference type="InterPro" id="IPR001932">
    <property type="entry name" value="PPM-type_phosphatase-like_dom"/>
</dbReference>
<name>A0A839Y264_9ACTN</name>
<dbReference type="CDD" id="cd00130">
    <property type="entry name" value="PAS"/>
    <property type="match status" value="1"/>
</dbReference>
<dbReference type="RefSeq" id="WP_181428598.1">
    <property type="nucleotide sequence ID" value="NZ_QKNV01000009.1"/>
</dbReference>
<evidence type="ECO:0000313" key="3">
    <source>
        <dbReference type="EMBL" id="MBB3674681.1"/>
    </source>
</evidence>
<dbReference type="PROSITE" id="PS50112">
    <property type="entry name" value="PAS"/>
    <property type="match status" value="1"/>
</dbReference>
<dbReference type="InterPro" id="IPR052016">
    <property type="entry name" value="Bact_Sigma-Reg"/>
</dbReference>
<dbReference type="PANTHER" id="PTHR43156">
    <property type="entry name" value="STAGE II SPORULATION PROTEIN E-RELATED"/>
    <property type="match status" value="1"/>
</dbReference>
<keyword evidence="1" id="KW-0378">Hydrolase</keyword>
<dbReference type="SMART" id="SM00331">
    <property type="entry name" value="PP2C_SIG"/>
    <property type="match status" value="1"/>
</dbReference>
<dbReference type="SUPFAM" id="SSF55785">
    <property type="entry name" value="PYP-like sensor domain (PAS domain)"/>
    <property type="match status" value="1"/>
</dbReference>
<evidence type="ECO:0000256" key="1">
    <source>
        <dbReference type="ARBA" id="ARBA00022801"/>
    </source>
</evidence>
<dbReference type="Proteomes" id="UP000580718">
    <property type="component" value="Unassembled WGS sequence"/>
</dbReference>
<dbReference type="InterPro" id="IPR035965">
    <property type="entry name" value="PAS-like_dom_sf"/>
</dbReference>
<dbReference type="GO" id="GO:0016791">
    <property type="term" value="F:phosphatase activity"/>
    <property type="evidence" value="ECO:0007669"/>
    <property type="project" value="TreeGrafter"/>
</dbReference>
<organism evidence="3 4">
    <name type="scientific">Modestobacter versicolor</name>
    <dbReference type="NCBI Taxonomy" id="429133"/>
    <lineage>
        <taxon>Bacteria</taxon>
        <taxon>Bacillati</taxon>
        <taxon>Actinomycetota</taxon>
        <taxon>Actinomycetes</taxon>
        <taxon>Geodermatophilales</taxon>
        <taxon>Geodermatophilaceae</taxon>
        <taxon>Modestobacter</taxon>
    </lineage>
</organism>
<feature type="domain" description="PAS" evidence="2">
    <location>
        <begin position="12"/>
        <end position="66"/>
    </location>
</feature>
<dbReference type="Pfam" id="PF07228">
    <property type="entry name" value="SpoIIE"/>
    <property type="match status" value="1"/>
</dbReference>
<protein>
    <submittedName>
        <fullName evidence="3">PAS domain S-box-containing protein</fullName>
    </submittedName>
</protein>
<sequence length="625" mass="66925">MGVDDGAVGRATDGDFAAVFAALPTAYLVMSPDLTIVDANPAYLELLGRTRAELIGRYVFDAFPPSPEALDADGVNPLQTSFERARDTGAPDHMPLFRYEVVDQETGRPVPRAWSLISAPVLDEAGRTRLVLQRVEDVSEYLAERERLAASREDGSWARLDGLEADLFARTQELRAALASREAATRRLAAMAQVVLQLTDAESVADVTAILAEAGLAAIGADGGAIALRDDDEGVVHLTMTPSLGSGAQRRFGTIDLESRLPAAWTARTGQTVVFQDQSEAQAWSPEMREAFEQSGQRSWISVPLSARGRLLGSLLAGWTVERTISPDEVDLVQAFAAQSAQALDRLQALTRERRSAARSRQLAEELQRSMLTEPFQPTHCQIAVRYLPATGTAQVGGDWYDAFLQADGAVNLVIGDVVGHDTGAAATMGQLRSLLRGIAVAGGSDPAHVLDILDSGIVQLGLRTYATVGMGRLERTTEDVARGTARLRWASAGHPAPVVLDADGGLVDVPEVSGRLMLGVDPGRSRGQIALELPPCATVLLYTDGLVERPGSDLDAGVARLQRSAAELVHLPLEELCDRLLEQLVDGHPADDVALVAVRLHRPLHAGAGPDHLPDSIAVHEWER</sequence>